<feature type="region of interest" description="Disordered" evidence="1">
    <location>
        <begin position="1"/>
        <end position="29"/>
    </location>
</feature>
<accession>A0ABD6CCL3</accession>
<organism evidence="2 3">
    <name type="scientific">Halorientalis brevis</name>
    <dbReference type="NCBI Taxonomy" id="1126241"/>
    <lineage>
        <taxon>Archaea</taxon>
        <taxon>Methanobacteriati</taxon>
        <taxon>Methanobacteriota</taxon>
        <taxon>Stenosarchaea group</taxon>
        <taxon>Halobacteria</taxon>
        <taxon>Halobacteriales</taxon>
        <taxon>Haloarculaceae</taxon>
        <taxon>Halorientalis</taxon>
    </lineage>
</organism>
<gene>
    <name evidence="2" type="ORF">ACFR9U_11330</name>
</gene>
<evidence type="ECO:0000313" key="2">
    <source>
        <dbReference type="EMBL" id="MFD1587579.1"/>
    </source>
</evidence>
<evidence type="ECO:0000313" key="3">
    <source>
        <dbReference type="Proteomes" id="UP001597119"/>
    </source>
</evidence>
<sequence length="49" mass="5475">MSTQHSTTSAPRQTLPSQTETETAPMMFSTENEVQIEGLFTAKSDKYHV</sequence>
<comment type="caution">
    <text evidence="2">The sequence shown here is derived from an EMBL/GenBank/DDBJ whole genome shotgun (WGS) entry which is preliminary data.</text>
</comment>
<dbReference type="RefSeq" id="WP_247372924.1">
    <property type="nucleotide sequence ID" value="NZ_JALLGV010000001.1"/>
</dbReference>
<dbReference type="Proteomes" id="UP001597119">
    <property type="component" value="Unassembled WGS sequence"/>
</dbReference>
<dbReference type="AlphaFoldDB" id="A0ABD6CCL3"/>
<proteinExistence type="predicted"/>
<evidence type="ECO:0000256" key="1">
    <source>
        <dbReference type="SAM" id="MobiDB-lite"/>
    </source>
</evidence>
<keyword evidence="3" id="KW-1185">Reference proteome</keyword>
<feature type="compositionally biased region" description="Polar residues" evidence="1">
    <location>
        <begin position="1"/>
        <end position="22"/>
    </location>
</feature>
<name>A0ABD6CCL3_9EURY</name>
<protein>
    <submittedName>
        <fullName evidence="2">Uncharacterized protein</fullName>
    </submittedName>
</protein>
<dbReference type="EMBL" id="JBHUDJ010000003">
    <property type="protein sequence ID" value="MFD1587579.1"/>
    <property type="molecule type" value="Genomic_DNA"/>
</dbReference>
<reference evidence="2 3" key="1">
    <citation type="journal article" date="2019" name="Int. J. Syst. Evol. Microbiol.">
        <title>The Global Catalogue of Microorganisms (GCM) 10K type strain sequencing project: providing services to taxonomists for standard genome sequencing and annotation.</title>
        <authorList>
            <consortium name="The Broad Institute Genomics Platform"/>
            <consortium name="The Broad Institute Genome Sequencing Center for Infectious Disease"/>
            <person name="Wu L."/>
            <person name="Ma J."/>
        </authorList>
    </citation>
    <scope>NUCLEOTIDE SEQUENCE [LARGE SCALE GENOMIC DNA]</scope>
    <source>
        <strain evidence="2 3">CGMCC 1.12125</strain>
    </source>
</reference>